<proteinExistence type="predicted"/>
<dbReference type="InterPro" id="IPR037178">
    <property type="entry name" value="ColicinD_C_sf"/>
</dbReference>
<dbReference type="RefSeq" id="WP_258820702.1">
    <property type="nucleotide sequence ID" value="NZ_JANUHB010000001.1"/>
</dbReference>
<accession>A0ABT2D6K5</accession>
<comment type="caution">
    <text evidence="2">The sequence shown here is derived from an EMBL/GenBank/DDBJ whole genome shotgun (WGS) entry which is preliminary data.</text>
</comment>
<organism evidence="2 3">
    <name type="scientific">Massilia agilis</name>
    <dbReference type="NCBI Taxonomy" id="1811226"/>
    <lineage>
        <taxon>Bacteria</taxon>
        <taxon>Pseudomonadati</taxon>
        <taxon>Pseudomonadota</taxon>
        <taxon>Betaproteobacteria</taxon>
        <taxon>Burkholderiales</taxon>
        <taxon>Oxalobacteraceae</taxon>
        <taxon>Telluria group</taxon>
        <taxon>Massilia</taxon>
    </lineage>
</organism>
<keyword evidence="3" id="KW-1185">Reference proteome</keyword>
<name>A0ABT2D6K5_9BURK</name>
<feature type="domain" description="Colicin D C-terminal" evidence="1">
    <location>
        <begin position="14"/>
        <end position="95"/>
    </location>
</feature>
<dbReference type="InterPro" id="IPR038233">
    <property type="entry name" value="Colicin_D/E5_nuclease"/>
</dbReference>
<reference evidence="2 3" key="1">
    <citation type="submission" date="2022-08" db="EMBL/GenBank/DDBJ databases">
        <title>Reclassification of Massilia species as members of the genera Telluria, Duganella, Pseudoduganella, Mokoshia gen. nov. and Zemynaea gen. nov. using orthogonal and non-orthogonal genome-based approaches.</title>
        <authorList>
            <person name="Bowman J.P."/>
        </authorList>
    </citation>
    <scope>NUCLEOTIDE SEQUENCE [LARGE SCALE GENOMIC DNA]</scope>
    <source>
        <strain evidence="2 3">JCM 31605</strain>
    </source>
</reference>
<protein>
    <recommendedName>
        <fullName evidence="1">Colicin D C-terminal domain-containing protein</fullName>
    </recommendedName>
</protein>
<dbReference type="SUPFAM" id="SSF102824">
    <property type="entry name" value="Colicin D/E5 nuclease domain"/>
    <property type="match status" value="1"/>
</dbReference>
<dbReference type="InterPro" id="IPR024440">
    <property type="entry name" value="ColicinD_C"/>
</dbReference>
<evidence type="ECO:0000313" key="3">
    <source>
        <dbReference type="Proteomes" id="UP001206126"/>
    </source>
</evidence>
<dbReference type="Pfam" id="PF11429">
    <property type="entry name" value="Colicin_D"/>
    <property type="match status" value="1"/>
</dbReference>
<evidence type="ECO:0000313" key="2">
    <source>
        <dbReference type="EMBL" id="MCS0806935.1"/>
    </source>
</evidence>
<sequence length="108" mass="11658">MTPSPGRIHFNRSQLQHAFKHAKDFGVTGNASRQKLGEFAHAIESHIADSGTVAVSGSYRGLTVTHFVNPATGLNVILDQAEHFLTGWKLSQAQRTHVLRTGKLGGGK</sequence>
<dbReference type="EMBL" id="JANUHB010000001">
    <property type="protein sequence ID" value="MCS0806935.1"/>
    <property type="molecule type" value="Genomic_DNA"/>
</dbReference>
<dbReference type="Proteomes" id="UP001206126">
    <property type="component" value="Unassembled WGS sequence"/>
</dbReference>
<evidence type="ECO:0000259" key="1">
    <source>
        <dbReference type="Pfam" id="PF11429"/>
    </source>
</evidence>
<dbReference type="Gene3D" id="3.10.450.200">
    <property type="match status" value="1"/>
</dbReference>
<gene>
    <name evidence="2" type="ORF">NX774_03260</name>
</gene>